<dbReference type="Pfam" id="PF05656">
    <property type="entry name" value="DUF805"/>
    <property type="match status" value="1"/>
</dbReference>
<dbReference type="AlphaFoldDB" id="A0A8E3MDW0"/>
<protein>
    <submittedName>
        <fullName evidence="1">Uncharacterized protein</fullName>
    </submittedName>
</protein>
<gene>
    <name evidence="1" type="ORF">CEP48_01035</name>
</gene>
<dbReference type="GO" id="GO:0005886">
    <property type="term" value="C:plasma membrane"/>
    <property type="evidence" value="ECO:0007669"/>
    <property type="project" value="TreeGrafter"/>
</dbReference>
<evidence type="ECO:0000313" key="1">
    <source>
        <dbReference type="EMBL" id="QDJ14091.1"/>
    </source>
</evidence>
<organism evidence="1 2">
    <name type="scientific">Mergibacter septicus</name>
    <dbReference type="NCBI Taxonomy" id="221402"/>
    <lineage>
        <taxon>Bacteria</taxon>
        <taxon>Pseudomonadati</taxon>
        <taxon>Pseudomonadota</taxon>
        <taxon>Gammaproteobacteria</taxon>
        <taxon>Pasteurellales</taxon>
        <taxon>Pasteurellaceae</taxon>
        <taxon>Mergibacter</taxon>
    </lineage>
</organism>
<accession>A0A8E3MDW0</accession>
<dbReference type="RefSeq" id="WP_261919824.1">
    <property type="nucleotide sequence ID" value="NZ_CP022010.1"/>
</dbReference>
<dbReference type="Proteomes" id="UP000955338">
    <property type="component" value="Chromosome"/>
</dbReference>
<reference evidence="1" key="1">
    <citation type="submission" date="2017-06" db="EMBL/GenBank/DDBJ databases">
        <title>Genome sequencing of pathogenic and non-pathogenic strains within Bisgaard taxon 40.</title>
        <authorList>
            <person name="Ladner J.T."/>
            <person name="Lovett S.P."/>
            <person name="Koroleva G."/>
            <person name="Lorch J.M."/>
        </authorList>
    </citation>
    <scope>NUCLEOTIDE SEQUENCE</scope>
    <source>
        <strain evidence="1">27576-1-I1</strain>
    </source>
</reference>
<keyword evidence="2" id="KW-1185">Reference proteome</keyword>
<sequence>MSIWQALFSFQGRLNRQGFWIGTGICSLLLLLIANLLPFELPNGTNFWLYLPLLLITYCQLAIIVKRLHDRGRSAMALSILIVPIICYFIGHQIEGTMHLILGTIFPVFIATMLCLEWGVFAGKEANCYGKKGETIKFIQGK</sequence>
<name>A0A8E3MDW0_9PAST</name>
<dbReference type="InterPro" id="IPR008523">
    <property type="entry name" value="DUF805"/>
</dbReference>
<evidence type="ECO:0000313" key="2">
    <source>
        <dbReference type="Proteomes" id="UP000955338"/>
    </source>
</evidence>
<dbReference type="EMBL" id="CP022011">
    <property type="protein sequence ID" value="QDJ14091.1"/>
    <property type="molecule type" value="Genomic_DNA"/>
</dbReference>
<proteinExistence type="predicted"/>
<dbReference type="PANTHER" id="PTHR34980">
    <property type="entry name" value="INNER MEMBRANE PROTEIN-RELATED-RELATED"/>
    <property type="match status" value="1"/>
</dbReference>
<dbReference type="PANTHER" id="PTHR34980:SF1">
    <property type="entry name" value="INNER MEMBRANE PROTEIN"/>
    <property type="match status" value="1"/>
</dbReference>